<name>A0ABT2WBW5_9BACI</name>
<keyword evidence="14" id="KW-1208">Phospholipid metabolism</keyword>
<feature type="transmembrane region" description="Helical" evidence="15">
    <location>
        <begin position="90"/>
        <end position="111"/>
    </location>
</feature>
<feature type="transmembrane region" description="Helical" evidence="15">
    <location>
        <begin position="25"/>
        <end position="43"/>
    </location>
</feature>
<evidence type="ECO:0000256" key="8">
    <source>
        <dbReference type="ARBA" id="ARBA00022777"/>
    </source>
</evidence>
<dbReference type="EMBL" id="JAOUSE010000001">
    <property type="protein sequence ID" value="MCU9592977.1"/>
    <property type="molecule type" value="Genomic_DNA"/>
</dbReference>
<evidence type="ECO:0000256" key="13">
    <source>
        <dbReference type="ARBA" id="ARBA00023209"/>
    </source>
</evidence>
<evidence type="ECO:0000256" key="7">
    <source>
        <dbReference type="ARBA" id="ARBA00022741"/>
    </source>
</evidence>
<dbReference type="InterPro" id="IPR033717">
    <property type="entry name" value="UDPK"/>
</dbReference>
<protein>
    <submittedName>
        <fullName evidence="16">Diacylglycerol kinase family protein</fullName>
    </submittedName>
</protein>
<comment type="similarity">
    <text evidence="2">Belongs to the bacterial diacylglycerol kinase family.</text>
</comment>
<evidence type="ECO:0000256" key="12">
    <source>
        <dbReference type="ARBA" id="ARBA00023136"/>
    </source>
</evidence>
<reference evidence="16 17" key="1">
    <citation type="submission" date="2022-10" db="EMBL/GenBank/DDBJ databases">
        <title>Description of Fervidibacillus gen. nov. in the family Fervidibacillaceae fam. nov. with two species, Fervidibacillus albus sp. nov., and Fervidibacillus halotolerans sp. nov., isolated from tidal flat sediments.</title>
        <authorList>
            <person name="Kwon K.K."/>
            <person name="Yang S.-H."/>
        </authorList>
    </citation>
    <scope>NUCLEOTIDE SEQUENCE [LARGE SCALE GENOMIC DNA]</scope>
    <source>
        <strain evidence="16 17">DSM 23332</strain>
    </source>
</reference>
<keyword evidence="10 15" id="KW-1133">Transmembrane helix</keyword>
<sequence>MKQYLLSFKYALEGIILAFKQERNLRFHLFMTIVVLIFGLLFNLHKFEWMILILVIGLMITAELFNTAIERLVDLYTEDFHPLAKQAKDISAAACFIFAICTIIIGFMIFLPKILS</sequence>
<evidence type="ECO:0000256" key="6">
    <source>
        <dbReference type="ARBA" id="ARBA00022692"/>
    </source>
</evidence>
<dbReference type="PANTHER" id="PTHR34299:SF1">
    <property type="entry name" value="DIACYLGLYCEROL KINASE"/>
    <property type="match status" value="1"/>
</dbReference>
<evidence type="ECO:0000256" key="1">
    <source>
        <dbReference type="ARBA" id="ARBA00004651"/>
    </source>
</evidence>
<evidence type="ECO:0000256" key="15">
    <source>
        <dbReference type="SAM" id="Phobius"/>
    </source>
</evidence>
<keyword evidence="6 15" id="KW-0812">Transmembrane</keyword>
<keyword evidence="5" id="KW-0808">Transferase</keyword>
<evidence type="ECO:0000256" key="9">
    <source>
        <dbReference type="ARBA" id="ARBA00022840"/>
    </source>
</evidence>
<comment type="caution">
    <text evidence="16">The sequence shown here is derived from an EMBL/GenBank/DDBJ whole genome shotgun (WGS) entry which is preliminary data.</text>
</comment>
<dbReference type="RefSeq" id="WP_173660242.1">
    <property type="nucleotide sequence ID" value="NZ_JAOUSE010000001.1"/>
</dbReference>
<evidence type="ECO:0000256" key="14">
    <source>
        <dbReference type="ARBA" id="ARBA00023264"/>
    </source>
</evidence>
<evidence type="ECO:0000256" key="4">
    <source>
        <dbReference type="ARBA" id="ARBA00022516"/>
    </source>
</evidence>
<evidence type="ECO:0000256" key="5">
    <source>
        <dbReference type="ARBA" id="ARBA00022679"/>
    </source>
</evidence>
<accession>A0ABT2WBW5</accession>
<keyword evidence="8 16" id="KW-0418">Kinase</keyword>
<evidence type="ECO:0000256" key="3">
    <source>
        <dbReference type="ARBA" id="ARBA00022475"/>
    </source>
</evidence>
<keyword evidence="13" id="KW-0594">Phospholipid biosynthesis</keyword>
<dbReference type="Pfam" id="PF01219">
    <property type="entry name" value="DAGK_prokar"/>
    <property type="match status" value="1"/>
</dbReference>
<dbReference type="GO" id="GO:0016301">
    <property type="term" value="F:kinase activity"/>
    <property type="evidence" value="ECO:0007669"/>
    <property type="project" value="UniProtKB-KW"/>
</dbReference>
<proteinExistence type="inferred from homology"/>
<comment type="subcellular location">
    <subcellularLocation>
        <location evidence="1">Cell membrane</location>
        <topology evidence="1">Multi-pass membrane protein</topology>
    </subcellularLocation>
</comment>
<evidence type="ECO:0000256" key="2">
    <source>
        <dbReference type="ARBA" id="ARBA00005967"/>
    </source>
</evidence>
<evidence type="ECO:0000256" key="10">
    <source>
        <dbReference type="ARBA" id="ARBA00022989"/>
    </source>
</evidence>
<keyword evidence="7" id="KW-0547">Nucleotide-binding</keyword>
<dbReference type="PANTHER" id="PTHR34299">
    <property type="entry name" value="DIACYLGLYCEROL KINASE"/>
    <property type="match status" value="1"/>
</dbReference>
<keyword evidence="11" id="KW-0443">Lipid metabolism</keyword>
<dbReference type="Gene3D" id="1.10.287.3610">
    <property type="match status" value="1"/>
</dbReference>
<keyword evidence="4" id="KW-0444">Lipid biosynthesis</keyword>
<dbReference type="InterPro" id="IPR036945">
    <property type="entry name" value="DAGK_sf"/>
</dbReference>
<dbReference type="CDD" id="cd14265">
    <property type="entry name" value="UDPK_IM_like"/>
    <property type="match status" value="1"/>
</dbReference>
<keyword evidence="9" id="KW-0067">ATP-binding</keyword>
<dbReference type="Proteomes" id="UP001208656">
    <property type="component" value="Unassembled WGS sequence"/>
</dbReference>
<evidence type="ECO:0000313" key="17">
    <source>
        <dbReference type="Proteomes" id="UP001208656"/>
    </source>
</evidence>
<organism evidence="16 17">
    <name type="scientific">Pallidibacillus thermolactis</name>
    <dbReference type="NCBI Taxonomy" id="251051"/>
    <lineage>
        <taxon>Bacteria</taxon>
        <taxon>Bacillati</taxon>
        <taxon>Bacillota</taxon>
        <taxon>Bacilli</taxon>
        <taxon>Bacillales</taxon>
        <taxon>Bacillaceae</taxon>
        <taxon>Pallidibacillus</taxon>
    </lineage>
</organism>
<evidence type="ECO:0000256" key="11">
    <source>
        <dbReference type="ARBA" id="ARBA00023098"/>
    </source>
</evidence>
<gene>
    <name evidence="16" type="ORF">OEV82_00735</name>
</gene>
<keyword evidence="12 15" id="KW-0472">Membrane</keyword>
<evidence type="ECO:0000313" key="16">
    <source>
        <dbReference type="EMBL" id="MCU9592977.1"/>
    </source>
</evidence>
<keyword evidence="3" id="KW-1003">Cell membrane</keyword>
<dbReference type="InterPro" id="IPR000829">
    <property type="entry name" value="DAGK"/>
</dbReference>
<keyword evidence="17" id="KW-1185">Reference proteome</keyword>
<feature type="transmembrane region" description="Helical" evidence="15">
    <location>
        <begin position="49"/>
        <end position="69"/>
    </location>
</feature>